<keyword evidence="7 11" id="KW-0472">Membrane</keyword>
<feature type="chain" id="PRO_5046793820" description="Foldase protein PrsA" evidence="12">
    <location>
        <begin position="22"/>
        <end position="293"/>
    </location>
</feature>
<keyword evidence="10 11" id="KW-0449">Lipoprotein</keyword>
<dbReference type="InterPro" id="IPR023058">
    <property type="entry name" value="PPIase_PpiC_CS"/>
</dbReference>
<evidence type="ECO:0000256" key="7">
    <source>
        <dbReference type="ARBA" id="ARBA00023136"/>
    </source>
</evidence>
<evidence type="ECO:0000256" key="3">
    <source>
        <dbReference type="ARBA" id="ARBA00006071"/>
    </source>
</evidence>
<dbReference type="EC" id="5.2.1.8" evidence="11"/>
<evidence type="ECO:0000256" key="6">
    <source>
        <dbReference type="ARBA" id="ARBA00023110"/>
    </source>
</evidence>
<comment type="catalytic activity">
    <reaction evidence="1 11">
        <text>[protein]-peptidylproline (omega=180) = [protein]-peptidylproline (omega=0)</text>
        <dbReference type="Rhea" id="RHEA:16237"/>
        <dbReference type="Rhea" id="RHEA-COMP:10747"/>
        <dbReference type="Rhea" id="RHEA-COMP:10748"/>
        <dbReference type="ChEBI" id="CHEBI:83833"/>
        <dbReference type="ChEBI" id="CHEBI:83834"/>
        <dbReference type="EC" id="5.2.1.8"/>
    </reaction>
</comment>
<evidence type="ECO:0000256" key="9">
    <source>
        <dbReference type="ARBA" id="ARBA00023235"/>
    </source>
</evidence>
<comment type="similarity">
    <text evidence="3 11">Belongs to the PrsA family.</text>
</comment>
<dbReference type="InterPro" id="IPR050245">
    <property type="entry name" value="PrsA_foldase"/>
</dbReference>
<keyword evidence="15" id="KW-1185">Reference proteome</keyword>
<keyword evidence="4 11" id="KW-1003">Cell membrane</keyword>
<protein>
    <recommendedName>
        <fullName evidence="11">Foldase protein PrsA</fullName>
        <ecNumber evidence="11">5.2.1.8</ecNumber>
    </recommendedName>
</protein>
<dbReference type="SUPFAM" id="SSF54534">
    <property type="entry name" value="FKBP-like"/>
    <property type="match status" value="1"/>
</dbReference>
<feature type="domain" description="PpiC" evidence="13">
    <location>
        <begin position="147"/>
        <end position="239"/>
    </location>
</feature>
<evidence type="ECO:0000259" key="13">
    <source>
        <dbReference type="PROSITE" id="PS50198"/>
    </source>
</evidence>
<dbReference type="PROSITE" id="PS50198">
    <property type="entry name" value="PPIC_PPIASE_2"/>
    <property type="match status" value="1"/>
</dbReference>
<dbReference type="PROSITE" id="PS01096">
    <property type="entry name" value="PPIC_PPIASE_1"/>
    <property type="match status" value="1"/>
</dbReference>
<dbReference type="InterPro" id="IPR046357">
    <property type="entry name" value="PPIase_dom_sf"/>
</dbReference>
<dbReference type="Pfam" id="PF00639">
    <property type="entry name" value="Rotamase"/>
    <property type="match status" value="1"/>
</dbReference>
<comment type="subcellular location">
    <subcellularLocation>
        <location evidence="2 11">Cell membrane</location>
        <topology evidence="2 11">Lipid-anchor</topology>
    </subcellularLocation>
</comment>
<dbReference type="InterPro" id="IPR023059">
    <property type="entry name" value="Foldase_PrsA"/>
</dbReference>
<dbReference type="PANTHER" id="PTHR47245:SF1">
    <property type="entry name" value="FOLDASE PROTEIN PRSA"/>
    <property type="match status" value="1"/>
</dbReference>
<dbReference type="GO" id="GO:0003755">
    <property type="term" value="F:peptidyl-prolyl cis-trans isomerase activity"/>
    <property type="evidence" value="ECO:0007669"/>
    <property type="project" value="UniProtKB-EC"/>
</dbReference>
<comment type="caution">
    <text evidence="14">The sequence shown here is derived from an EMBL/GenBank/DDBJ whole genome shotgun (WGS) entry which is preliminary data.</text>
</comment>
<keyword evidence="9 11" id="KW-0413">Isomerase</keyword>
<dbReference type="RefSeq" id="WP_251513997.1">
    <property type="nucleotide sequence ID" value="NZ_JAMBON010000013.1"/>
</dbReference>
<evidence type="ECO:0000256" key="2">
    <source>
        <dbReference type="ARBA" id="ARBA00004193"/>
    </source>
</evidence>
<sequence length="293" mass="33401">MKKVIKILAILSLLFILGACTTQTSGEESKVLVETDYGTITEEDLFQEVISTERGKELIQKLVYMQILEGKYEVSDKEVNQRLGDIKELAGDEDGFQMILLQQGFKDEEDLKDQIKQSLYFFKATTEGVEVSDKEINDYYAQHIDEYTEVAVSHILVDNESTAKEIKKELEKGTDFAELAIEHSTDSMTAEEGGNLGYISGKSNELDPTFLAAAMELEKDEVSDPVKTVFGYHIIKVTDRKETPLREVEDRIRQALMEKEAKPIQEILNEYNKEIEFVEEAFEEAFKEVDHVN</sequence>
<dbReference type="HAMAP" id="MF_01145">
    <property type="entry name" value="Foldase_PrsA"/>
    <property type="match status" value="1"/>
</dbReference>
<reference evidence="15" key="1">
    <citation type="journal article" date="2019" name="Int. J. Syst. Evol. Microbiol.">
        <title>The Global Catalogue of Microorganisms (GCM) 10K type strain sequencing project: providing services to taxonomists for standard genome sequencing and annotation.</title>
        <authorList>
            <consortium name="The Broad Institute Genomics Platform"/>
            <consortium name="The Broad Institute Genome Sequencing Center for Infectious Disease"/>
            <person name="Wu L."/>
            <person name="Ma J."/>
        </authorList>
    </citation>
    <scope>NUCLEOTIDE SEQUENCE [LARGE SCALE GENOMIC DNA]</scope>
    <source>
        <strain evidence="15">CGMCC 1.12376</strain>
    </source>
</reference>
<comment type="function">
    <text evidence="11">Plays a major role in protein secretion by helping the post-translocational extracellular folding of several secreted proteins.</text>
</comment>
<keyword evidence="6 11" id="KW-0697">Rotamase</keyword>
<evidence type="ECO:0000313" key="14">
    <source>
        <dbReference type="EMBL" id="MFD1608249.1"/>
    </source>
</evidence>
<proteinExistence type="inferred from homology"/>
<dbReference type="Proteomes" id="UP001597221">
    <property type="component" value="Unassembled WGS sequence"/>
</dbReference>
<evidence type="ECO:0000313" key="15">
    <source>
        <dbReference type="Proteomes" id="UP001597221"/>
    </source>
</evidence>
<dbReference type="InterPro" id="IPR027304">
    <property type="entry name" value="Trigger_fact/SurA_dom_sf"/>
</dbReference>
<evidence type="ECO:0000256" key="12">
    <source>
        <dbReference type="SAM" id="SignalP"/>
    </source>
</evidence>
<evidence type="ECO:0000256" key="4">
    <source>
        <dbReference type="ARBA" id="ARBA00022475"/>
    </source>
</evidence>
<dbReference type="PROSITE" id="PS51257">
    <property type="entry name" value="PROKAR_LIPOPROTEIN"/>
    <property type="match status" value="1"/>
</dbReference>
<dbReference type="Gene3D" id="3.10.50.40">
    <property type="match status" value="1"/>
</dbReference>
<dbReference type="PANTHER" id="PTHR47245">
    <property type="entry name" value="PEPTIDYLPROLYL ISOMERASE"/>
    <property type="match status" value="1"/>
</dbReference>
<accession>A0ABW4HRI7</accession>
<dbReference type="EMBL" id="JBHUDE010000048">
    <property type="protein sequence ID" value="MFD1608249.1"/>
    <property type="molecule type" value="Genomic_DNA"/>
</dbReference>
<evidence type="ECO:0000256" key="11">
    <source>
        <dbReference type="HAMAP-Rule" id="MF_01145"/>
    </source>
</evidence>
<name>A0ABW4HRI7_9BACI</name>
<gene>
    <name evidence="11" type="primary">prsA</name>
    <name evidence="14" type="ORF">ACFSBH_11330</name>
</gene>
<keyword evidence="8 11" id="KW-0564">Palmitate</keyword>
<evidence type="ECO:0000256" key="5">
    <source>
        <dbReference type="ARBA" id="ARBA00022729"/>
    </source>
</evidence>
<evidence type="ECO:0000256" key="10">
    <source>
        <dbReference type="ARBA" id="ARBA00023288"/>
    </source>
</evidence>
<keyword evidence="5 11" id="KW-0732">Signal</keyword>
<dbReference type="InterPro" id="IPR000297">
    <property type="entry name" value="PPIase_PpiC"/>
</dbReference>
<evidence type="ECO:0000256" key="8">
    <source>
        <dbReference type="ARBA" id="ARBA00023139"/>
    </source>
</evidence>
<feature type="signal peptide" evidence="12">
    <location>
        <begin position="1"/>
        <end position="21"/>
    </location>
</feature>
<organism evidence="14 15">
    <name type="scientific">Oceanobacillus luteolus</name>
    <dbReference type="NCBI Taxonomy" id="1274358"/>
    <lineage>
        <taxon>Bacteria</taxon>
        <taxon>Bacillati</taxon>
        <taxon>Bacillota</taxon>
        <taxon>Bacilli</taxon>
        <taxon>Bacillales</taxon>
        <taxon>Bacillaceae</taxon>
        <taxon>Oceanobacillus</taxon>
    </lineage>
</organism>
<dbReference type="SUPFAM" id="SSF109998">
    <property type="entry name" value="Triger factor/SurA peptide-binding domain-like"/>
    <property type="match status" value="1"/>
</dbReference>
<evidence type="ECO:0000256" key="1">
    <source>
        <dbReference type="ARBA" id="ARBA00000971"/>
    </source>
</evidence>